<dbReference type="Gene3D" id="3.90.1300.10">
    <property type="entry name" value="Amidase signature (AS) domain"/>
    <property type="match status" value="1"/>
</dbReference>
<protein>
    <submittedName>
        <fullName evidence="3">Amidase 1</fullName>
    </submittedName>
</protein>
<keyword evidence="4" id="KW-1185">Reference proteome</keyword>
<evidence type="ECO:0000313" key="4">
    <source>
        <dbReference type="Proteomes" id="UP001190700"/>
    </source>
</evidence>
<proteinExistence type="inferred from homology"/>
<dbReference type="SUPFAM" id="SSF75304">
    <property type="entry name" value="Amidase signature (AS) enzymes"/>
    <property type="match status" value="1"/>
</dbReference>
<evidence type="ECO:0000259" key="2">
    <source>
        <dbReference type="Pfam" id="PF01425"/>
    </source>
</evidence>
<feature type="domain" description="Amidase" evidence="2">
    <location>
        <begin position="56"/>
        <end position="221"/>
    </location>
</feature>
<dbReference type="EMBL" id="LGRX02023765">
    <property type="protein sequence ID" value="KAK3254309.1"/>
    <property type="molecule type" value="Genomic_DNA"/>
</dbReference>
<comment type="caution">
    <text evidence="3">The sequence shown here is derived from an EMBL/GenBank/DDBJ whole genome shotgun (WGS) entry which is preliminary data.</text>
</comment>
<accession>A0AAE0CHE8</accession>
<name>A0AAE0CHE8_9CHLO</name>
<sequence>MRIFALTAGFVASLFAFLIRKRKRRSVGGRAIVSDPFVSRVELNPPEPPSPSLRLAKPPLSGLTFAYKECFGVEGQVTGFGIPLWKSTHLISTATSPAVTLCVNSGAKALGSTFMDELAYSILGDSNHSGVCTNPAARHRLPGGSSSGSAVAVASSQVDFALGTDTAGSVRVPAAFCGVFGFRPTHGKVAIRGVIPMAPSFDTVGWFARDALTLRKIGETLLTAGARSTRTPTKVILLEDALALSGEANKTAVQVSCRRLPSTCAVE</sequence>
<dbReference type="PANTHER" id="PTHR46310:SF7">
    <property type="entry name" value="AMIDASE 1"/>
    <property type="match status" value="1"/>
</dbReference>
<evidence type="ECO:0000256" key="1">
    <source>
        <dbReference type="ARBA" id="ARBA00009199"/>
    </source>
</evidence>
<dbReference type="AlphaFoldDB" id="A0AAE0CHE8"/>
<dbReference type="Pfam" id="PF01425">
    <property type="entry name" value="Amidase"/>
    <property type="match status" value="1"/>
</dbReference>
<gene>
    <name evidence="3" type="ORF">CYMTET_36475</name>
</gene>
<evidence type="ECO:0000313" key="3">
    <source>
        <dbReference type="EMBL" id="KAK3254309.1"/>
    </source>
</evidence>
<dbReference type="InterPro" id="IPR020556">
    <property type="entry name" value="Amidase_CS"/>
</dbReference>
<organism evidence="3 4">
    <name type="scientific">Cymbomonas tetramitiformis</name>
    <dbReference type="NCBI Taxonomy" id="36881"/>
    <lineage>
        <taxon>Eukaryota</taxon>
        <taxon>Viridiplantae</taxon>
        <taxon>Chlorophyta</taxon>
        <taxon>Pyramimonadophyceae</taxon>
        <taxon>Pyramimonadales</taxon>
        <taxon>Pyramimonadaceae</taxon>
        <taxon>Cymbomonas</taxon>
    </lineage>
</organism>
<comment type="similarity">
    <text evidence="1">Belongs to the amidase family.</text>
</comment>
<reference evidence="3 4" key="1">
    <citation type="journal article" date="2015" name="Genome Biol. Evol.">
        <title>Comparative Genomics of a Bacterivorous Green Alga Reveals Evolutionary Causalities and Consequences of Phago-Mixotrophic Mode of Nutrition.</title>
        <authorList>
            <person name="Burns J.A."/>
            <person name="Paasch A."/>
            <person name="Narechania A."/>
            <person name="Kim E."/>
        </authorList>
    </citation>
    <scope>NUCLEOTIDE SEQUENCE [LARGE SCALE GENOMIC DNA]</scope>
    <source>
        <strain evidence="3 4">PLY_AMNH</strain>
    </source>
</reference>
<dbReference type="InterPro" id="IPR023631">
    <property type="entry name" value="Amidase_dom"/>
</dbReference>
<dbReference type="PROSITE" id="PS00571">
    <property type="entry name" value="AMIDASES"/>
    <property type="match status" value="1"/>
</dbReference>
<dbReference type="InterPro" id="IPR036928">
    <property type="entry name" value="AS_sf"/>
</dbReference>
<dbReference type="PANTHER" id="PTHR46310">
    <property type="entry name" value="AMIDASE 1"/>
    <property type="match status" value="1"/>
</dbReference>
<dbReference type="Proteomes" id="UP001190700">
    <property type="component" value="Unassembled WGS sequence"/>
</dbReference>